<evidence type="ECO:0000259" key="1">
    <source>
        <dbReference type="Pfam" id="PF19763"/>
    </source>
</evidence>
<gene>
    <name evidence="2" type="ORF">PEPS_43210</name>
</gene>
<protein>
    <recommendedName>
        <fullName evidence="1">DUF6250 domain-containing protein</fullName>
    </recommendedName>
</protein>
<geneLocation type="plasmid" evidence="2 3">
    <name>pPP5</name>
</geneLocation>
<sequence length="244" mass="28221">MRNFVIISIIIAYAFIGCKPEEVKEVSLTENLSVSAKLIHSDNFDHDLSNWLVEQMPNGSVELRDGKMEVNDAGGCTVWFKPKLKGPTMIEYDAHLIQKGGEYDRVSDLNCFWMASDHTHHDKLFANSDFRQGRFPNYDSLSLYYVGMGGHHNTKTRFRKYLGTGEKPLLPQYDLTDKQYLLTPNTTVKIRLIAYDGIIQYYRDGRLIFDYRDDNPYTEGNFGLRTVHNHMTLDNFKVYQLKGI</sequence>
<dbReference type="Gene3D" id="2.60.120.200">
    <property type="match status" value="1"/>
</dbReference>
<feature type="domain" description="DUF6250" evidence="1">
    <location>
        <begin position="71"/>
        <end position="236"/>
    </location>
</feature>
<proteinExistence type="predicted"/>
<evidence type="ECO:0000313" key="2">
    <source>
        <dbReference type="EMBL" id="BDD02041.1"/>
    </source>
</evidence>
<reference evidence="2 3" key="1">
    <citation type="submission" date="2021-12" db="EMBL/GenBank/DDBJ databases">
        <title>Genome sequencing of bacteria with rrn-lacking chromosome and rrn-plasmid.</title>
        <authorList>
            <person name="Anda M."/>
            <person name="Iwasaki W."/>
        </authorList>
    </citation>
    <scope>NUCLEOTIDE SEQUENCE [LARGE SCALE GENOMIC DNA]</scope>
    <source>
        <strain evidence="2 3">NBRC 101262</strain>
        <plasmid evidence="2 3">pPP5</plasmid>
    </source>
</reference>
<name>A0ABN6LFU0_9BACT</name>
<dbReference type="EMBL" id="AP025297">
    <property type="protein sequence ID" value="BDD02041.1"/>
    <property type="molecule type" value="Genomic_DNA"/>
</dbReference>
<dbReference type="Pfam" id="PF19763">
    <property type="entry name" value="DUF6250"/>
    <property type="match status" value="1"/>
</dbReference>
<dbReference type="Proteomes" id="UP001354989">
    <property type="component" value="Plasmid pPP5"/>
</dbReference>
<dbReference type="InterPro" id="IPR046217">
    <property type="entry name" value="DUF6250"/>
</dbReference>
<dbReference type="RefSeq" id="WP_338399223.1">
    <property type="nucleotide sequence ID" value="NZ_AP025297.1"/>
</dbReference>
<keyword evidence="3" id="KW-1185">Reference proteome</keyword>
<organism evidence="2 3">
    <name type="scientific">Persicobacter psychrovividus</name>
    <dbReference type="NCBI Taxonomy" id="387638"/>
    <lineage>
        <taxon>Bacteria</taxon>
        <taxon>Pseudomonadati</taxon>
        <taxon>Bacteroidota</taxon>
        <taxon>Cytophagia</taxon>
        <taxon>Cytophagales</taxon>
        <taxon>Persicobacteraceae</taxon>
        <taxon>Persicobacter</taxon>
    </lineage>
</organism>
<dbReference type="PROSITE" id="PS51257">
    <property type="entry name" value="PROKAR_LIPOPROTEIN"/>
    <property type="match status" value="1"/>
</dbReference>
<keyword evidence="2" id="KW-0614">Plasmid</keyword>
<accession>A0ABN6LFU0</accession>
<evidence type="ECO:0000313" key="3">
    <source>
        <dbReference type="Proteomes" id="UP001354989"/>
    </source>
</evidence>